<feature type="compositionally biased region" description="Pro residues" evidence="1">
    <location>
        <begin position="481"/>
        <end position="492"/>
    </location>
</feature>
<feature type="compositionally biased region" description="Polar residues" evidence="1">
    <location>
        <begin position="446"/>
        <end position="459"/>
    </location>
</feature>
<dbReference type="InterPro" id="IPR001810">
    <property type="entry name" value="F-box_dom"/>
</dbReference>
<dbReference type="PROSITE" id="PS50181">
    <property type="entry name" value="FBOX"/>
    <property type="match status" value="1"/>
</dbReference>
<dbReference type="PANTHER" id="PTHR31672">
    <property type="entry name" value="BNACNNG10540D PROTEIN"/>
    <property type="match status" value="1"/>
</dbReference>
<gene>
    <name evidence="3" type="ORF">SVIM_LOCUS497856</name>
</gene>
<feature type="domain" description="F-box" evidence="2">
    <location>
        <begin position="10"/>
        <end position="57"/>
    </location>
</feature>
<dbReference type="Pfam" id="PF00646">
    <property type="entry name" value="F-box"/>
    <property type="match status" value="1"/>
</dbReference>
<evidence type="ECO:0000259" key="2">
    <source>
        <dbReference type="PROSITE" id="PS50181"/>
    </source>
</evidence>
<name>A0A6N2NH65_SALVM</name>
<dbReference type="InterPro" id="IPR017451">
    <property type="entry name" value="F-box-assoc_interact_dom"/>
</dbReference>
<dbReference type="AlphaFoldDB" id="A0A6N2NH65"/>
<dbReference type="InterPro" id="IPR050796">
    <property type="entry name" value="SCF_F-box_component"/>
</dbReference>
<sequence>MDHRRKRVTKNEITDLPVCLLEEILSRLPMRSPALGQCRLVCKTWLHLISETYFSKLQFESHPRMLVRTLPETYRSREIISARIAEGVNGRTFQVERSKKLVPERELPTANFDLVNSCHGLLCISEGKYRNVIHVCNPVFREHITIKVNRPLPFYLNSFGLGLSITNDKYEYKVLRTFCLKTNRSAPGYPRAEIYTIGTKRWRRIGNPHSCIEKLDFNTYVHGYIHWIPDQKLLQFICSFNFGKEQFGQLPLPPTYDGNDVRVKLGVLKDCLCVSVPEKVGSVDKFGIWVMKKYGVKQSWIQQYVIENLYPDVGRLKFYEPLIFLSTGEILVSFNGEFLACYNTKMKKLVKKSTITQTKGGIHAIAYNPSLVSLNVVARGEKVRALPEPKWGFALAIIRAHLASLQDIAQIITPFMRAKAPLLTIRQTGKKDPHSLEITCPPISSKFPSTQKDPSSPTSPRLEDRPDRKSILQTQKTEGGPPIPSTISPPLPESTSATNSFLPPQGSFEFQDLFEIFNNLMYNDDEGEVADALIASLCRKEFWQ</sequence>
<dbReference type="NCBIfam" id="TIGR01640">
    <property type="entry name" value="F_box_assoc_1"/>
    <property type="match status" value="1"/>
</dbReference>
<reference evidence="3" key="1">
    <citation type="submission" date="2019-03" db="EMBL/GenBank/DDBJ databases">
        <authorList>
            <person name="Mank J."/>
            <person name="Almeida P."/>
        </authorList>
    </citation>
    <scope>NUCLEOTIDE SEQUENCE</scope>
    <source>
        <strain evidence="3">78183</strain>
    </source>
</reference>
<organism evidence="3">
    <name type="scientific">Salix viminalis</name>
    <name type="common">Common osier</name>
    <name type="synonym">Basket willow</name>
    <dbReference type="NCBI Taxonomy" id="40686"/>
    <lineage>
        <taxon>Eukaryota</taxon>
        <taxon>Viridiplantae</taxon>
        <taxon>Streptophyta</taxon>
        <taxon>Embryophyta</taxon>
        <taxon>Tracheophyta</taxon>
        <taxon>Spermatophyta</taxon>
        <taxon>Magnoliopsida</taxon>
        <taxon>eudicotyledons</taxon>
        <taxon>Gunneridae</taxon>
        <taxon>Pentapetalae</taxon>
        <taxon>rosids</taxon>
        <taxon>fabids</taxon>
        <taxon>Malpighiales</taxon>
        <taxon>Salicaceae</taxon>
        <taxon>Saliceae</taxon>
        <taxon>Salix</taxon>
    </lineage>
</organism>
<dbReference type="Gene3D" id="1.20.1280.50">
    <property type="match status" value="1"/>
</dbReference>
<dbReference type="InterPro" id="IPR036047">
    <property type="entry name" value="F-box-like_dom_sf"/>
</dbReference>
<dbReference type="EMBL" id="CAADRP010002263">
    <property type="protein sequence ID" value="VFU64945.1"/>
    <property type="molecule type" value="Genomic_DNA"/>
</dbReference>
<feature type="region of interest" description="Disordered" evidence="1">
    <location>
        <begin position="431"/>
        <end position="502"/>
    </location>
</feature>
<dbReference type="PANTHER" id="PTHR31672:SF13">
    <property type="entry name" value="F-BOX PROTEIN CPR30-LIKE"/>
    <property type="match status" value="1"/>
</dbReference>
<accession>A0A6N2NH65</accession>
<evidence type="ECO:0000313" key="3">
    <source>
        <dbReference type="EMBL" id="VFU64945.1"/>
    </source>
</evidence>
<dbReference type="SMART" id="SM00256">
    <property type="entry name" value="FBOX"/>
    <property type="match status" value="1"/>
</dbReference>
<dbReference type="SUPFAM" id="SSF81383">
    <property type="entry name" value="F-box domain"/>
    <property type="match status" value="1"/>
</dbReference>
<proteinExistence type="predicted"/>
<evidence type="ECO:0000256" key="1">
    <source>
        <dbReference type="SAM" id="MobiDB-lite"/>
    </source>
</evidence>
<protein>
    <recommendedName>
        <fullName evidence="2">F-box domain-containing protein</fullName>
    </recommendedName>
</protein>
<dbReference type="InterPro" id="IPR006527">
    <property type="entry name" value="F-box-assoc_dom_typ1"/>
</dbReference>
<dbReference type="Pfam" id="PF07734">
    <property type="entry name" value="FBA_1"/>
    <property type="match status" value="1"/>
</dbReference>
<feature type="compositionally biased region" description="Basic and acidic residues" evidence="1">
    <location>
        <begin position="461"/>
        <end position="470"/>
    </location>
</feature>